<dbReference type="EMBL" id="BEZZ01002286">
    <property type="protein sequence ID" value="GCC21532.1"/>
    <property type="molecule type" value="Genomic_DNA"/>
</dbReference>
<dbReference type="OrthoDB" id="6108017at2759"/>
<dbReference type="Gene3D" id="1.10.287.1490">
    <property type="match status" value="1"/>
</dbReference>
<comment type="subcellular location">
    <subcellularLocation>
        <location evidence="1">Cell junction</location>
        <location evidence="1">Tight junction</location>
    </subcellularLocation>
</comment>
<organism evidence="9 10">
    <name type="scientific">Chiloscyllium punctatum</name>
    <name type="common">Brownbanded bambooshark</name>
    <name type="synonym">Hemiscyllium punctatum</name>
    <dbReference type="NCBI Taxonomy" id="137246"/>
    <lineage>
        <taxon>Eukaryota</taxon>
        <taxon>Metazoa</taxon>
        <taxon>Chordata</taxon>
        <taxon>Craniata</taxon>
        <taxon>Vertebrata</taxon>
        <taxon>Chondrichthyes</taxon>
        <taxon>Elasmobranchii</taxon>
        <taxon>Galeomorphii</taxon>
        <taxon>Galeoidea</taxon>
        <taxon>Orectolobiformes</taxon>
        <taxon>Hemiscylliidae</taxon>
        <taxon>Chiloscyllium</taxon>
    </lineage>
</organism>
<feature type="compositionally biased region" description="Polar residues" evidence="7">
    <location>
        <begin position="166"/>
        <end position="183"/>
    </location>
</feature>
<dbReference type="Pfam" id="PF01576">
    <property type="entry name" value="Myosin_tail_1"/>
    <property type="match status" value="1"/>
</dbReference>
<evidence type="ECO:0000256" key="6">
    <source>
        <dbReference type="SAM" id="Coils"/>
    </source>
</evidence>
<protein>
    <recommendedName>
        <fullName evidence="5">Cingulin</fullName>
    </recommendedName>
</protein>
<feature type="compositionally biased region" description="Basic and acidic residues" evidence="7">
    <location>
        <begin position="150"/>
        <end position="159"/>
    </location>
</feature>
<dbReference type="OMA" id="HWREMFQ"/>
<evidence type="ECO:0000256" key="1">
    <source>
        <dbReference type="ARBA" id="ARBA00004435"/>
    </source>
</evidence>
<feature type="compositionally biased region" description="Low complexity" evidence="7">
    <location>
        <begin position="301"/>
        <end position="319"/>
    </location>
</feature>
<feature type="region of interest" description="Disordered" evidence="7">
    <location>
        <begin position="431"/>
        <end position="473"/>
    </location>
</feature>
<evidence type="ECO:0000256" key="2">
    <source>
        <dbReference type="ARBA" id="ARBA00022427"/>
    </source>
</evidence>
<feature type="coiled-coil region" evidence="6">
    <location>
        <begin position="1195"/>
        <end position="1289"/>
    </location>
</feature>
<dbReference type="GO" id="GO:0008017">
    <property type="term" value="F:microtubule binding"/>
    <property type="evidence" value="ECO:0007669"/>
    <property type="project" value="TreeGrafter"/>
</dbReference>
<gene>
    <name evidence="9" type="ORF">chiPu_0020004</name>
</gene>
<sequence>MYVCACSCGFWCRLADSDGIFQRRSVISTGLRKEDGERNNCGPECRDHIMEEHTEQSTVDRQGPVDYGVQIRFINDLQETHKSKKAKKNVAKSGSYGVMVRVQGISGQPYVVLNNSDGVSPAPGAQYRTDSVRDSIPEENGSAVPGTYPEIREVAKELDVPENPYGDSTSGRRPTGNDSQCSTSDEEAGSRHYVRLYDSEAYLRSSRNAGSYESAEGHMSLPRRRPAHSEEQLRKSHSQGSLLNLEEEPFPLDLPSGKRVDQNTRSSVASTSSEQSGSSGRGKMQGYSNNLYPDEPRANLSMSSSTSWSKPPSKASSATDVSLQSNDTSAIDTKPLSSVDSLISKFDRSGGQQRGRTARRNRITASDQKRSQSLDNRVPTHRSSSGPELKKEPDWDERFETPGGQKPFRSGDVMDVCKDVSYEKILEARPPVVAKESPPQTQLAPPVSSADNRFPSKPAKEPAHFPTFNASSLPRKWSHNQTEVEPVVERSRNAAVFTERTMQLKSTPDLLRDQQGLSPASEEPSKELLFKILKEGSVESDSFLRKKTSLVFDKFQGMKNHKDGQRRIEVQDLQVQLEEIKEERDQLHSLYQKNRKELQDNIQELMKLKMEKETVEAEMRDLQDEMAAMHKELKSSRKSTGDSGDTEILSELARTKEELDMVATAKQTVEDILRQKERELTALKGVLKEEVSSHDKAMEDLTAQYQKDMEQLRKNFEEVSQTQQNVESERQKINSTMRNLQRQLEESTEETVHWKEMFQKNREELRNTKQELLQIKLEKEEFDEELRDLRDRYSVMQDEVDHVKRTSVNNTEIQSLKKELVMAKKELQEMARNVEHQEALLQRKEQELSALKGTLGEEAANHSKALDKLKQSHQKEVDVLKRNCDLMSKDKLNLENEKGATEQAKKVADSSLKQLRQDNEDLKRRVSQIDFQMGECKDEIEELKASESRLKDRAVRLEAERKQMELSLGEATEKEQEMAINKRMLENRLEETQRNLNRLTQDHQELTERFQDETRQKDQLRKAKNELEEQKRLLDKTVEKLQKEAGRLKQDLQQSNAEKENALLDKDLLSQRLQNLEQDVEAKRRTQDDKLRMVKVLEDKVKHLELELDEEKNSVDLLTERINRSREQIEQLRAELMQERAARQDLECDKVSLERQGNVLGNARQVNGRAESRCVWGRDFWRRGESQEASYRWDRSALQASNRKLERKVKELTIQLDDERQQVSDEKDQLTLRVKALKRQVDEAEEEIERLETARKKSLRELEDLHEVNEQLQNRIKSLEKDVWRKNTRSNVGLRDDDVSSDEEFPGSFDSSSITSLITESNLQTSSC</sequence>
<proteinExistence type="inferred from homology"/>
<dbReference type="PANTHER" id="PTHR46349:SF4">
    <property type="entry name" value="CINGULIN"/>
    <property type="match status" value="1"/>
</dbReference>
<feature type="compositionally biased region" description="Basic and acidic residues" evidence="7">
    <location>
        <begin position="388"/>
        <end position="400"/>
    </location>
</feature>
<dbReference type="Proteomes" id="UP000287033">
    <property type="component" value="Unassembled WGS sequence"/>
</dbReference>
<reference evidence="9 10" key="1">
    <citation type="journal article" date="2018" name="Nat. Ecol. Evol.">
        <title>Shark genomes provide insights into elasmobranch evolution and the origin of vertebrates.</title>
        <authorList>
            <person name="Hara Y"/>
            <person name="Yamaguchi K"/>
            <person name="Onimaru K"/>
            <person name="Kadota M"/>
            <person name="Koyanagi M"/>
            <person name="Keeley SD"/>
            <person name="Tatsumi K"/>
            <person name="Tanaka K"/>
            <person name="Motone F"/>
            <person name="Kageyama Y"/>
            <person name="Nozu R"/>
            <person name="Adachi N"/>
            <person name="Nishimura O"/>
            <person name="Nakagawa R"/>
            <person name="Tanegashima C"/>
            <person name="Kiyatake I"/>
            <person name="Matsumoto R"/>
            <person name="Murakumo K"/>
            <person name="Nishida K"/>
            <person name="Terakita A"/>
            <person name="Kuratani S"/>
            <person name="Sato K"/>
            <person name="Hyodo S Kuraku.S."/>
        </authorList>
    </citation>
    <scope>NUCLEOTIDE SEQUENCE [LARGE SCALE GENOMIC DNA]</scope>
</reference>
<keyword evidence="3 6" id="KW-0175">Coiled coil</keyword>
<evidence type="ECO:0000256" key="5">
    <source>
        <dbReference type="ARBA" id="ARBA00044075"/>
    </source>
</evidence>
<feature type="coiled-coil region" evidence="6">
    <location>
        <begin position="570"/>
        <end position="639"/>
    </location>
</feature>
<feature type="region of interest" description="Disordered" evidence="7">
    <location>
        <begin position="208"/>
        <end position="413"/>
    </location>
</feature>
<evidence type="ECO:0000313" key="10">
    <source>
        <dbReference type="Proteomes" id="UP000287033"/>
    </source>
</evidence>
<keyword evidence="2" id="KW-0796">Tight junction</keyword>
<keyword evidence="2" id="KW-0965">Cell junction</keyword>
<comment type="caution">
    <text evidence="9">The sequence shown here is derived from an EMBL/GenBank/DDBJ whole genome shotgun (WGS) entry which is preliminary data.</text>
</comment>
<dbReference type="STRING" id="137246.A0A401RTT6"/>
<name>A0A401RTT6_CHIPU</name>
<evidence type="ECO:0000259" key="8">
    <source>
        <dbReference type="Pfam" id="PF01576"/>
    </source>
</evidence>
<evidence type="ECO:0000256" key="3">
    <source>
        <dbReference type="ARBA" id="ARBA00023054"/>
    </source>
</evidence>
<feature type="region of interest" description="Disordered" evidence="7">
    <location>
        <begin position="1292"/>
        <end position="1313"/>
    </location>
</feature>
<feature type="coiled-coil region" evidence="6">
    <location>
        <begin position="702"/>
        <end position="1156"/>
    </location>
</feature>
<evidence type="ECO:0000256" key="7">
    <source>
        <dbReference type="SAM" id="MobiDB-lite"/>
    </source>
</evidence>
<dbReference type="GO" id="GO:0016459">
    <property type="term" value="C:myosin complex"/>
    <property type="evidence" value="ECO:0007669"/>
    <property type="project" value="InterPro"/>
</dbReference>
<feature type="region of interest" description="Disordered" evidence="7">
    <location>
        <begin position="120"/>
        <end position="192"/>
    </location>
</feature>
<dbReference type="GO" id="GO:0000226">
    <property type="term" value="P:microtubule cytoskeleton organization"/>
    <property type="evidence" value="ECO:0007669"/>
    <property type="project" value="TreeGrafter"/>
</dbReference>
<dbReference type="GO" id="GO:0005923">
    <property type="term" value="C:bicellular tight junction"/>
    <property type="evidence" value="ECO:0007669"/>
    <property type="project" value="TreeGrafter"/>
</dbReference>
<keyword evidence="10" id="KW-1185">Reference proteome</keyword>
<feature type="compositionally biased region" description="Low complexity" evidence="7">
    <location>
        <begin position="266"/>
        <end position="278"/>
    </location>
</feature>
<dbReference type="InterPro" id="IPR002928">
    <property type="entry name" value="Myosin_tail"/>
</dbReference>
<accession>A0A401RTT6</accession>
<dbReference type="PANTHER" id="PTHR46349">
    <property type="entry name" value="CINGULIN-LIKE PROTEIN 1-RELATED"/>
    <property type="match status" value="1"/>
</dbReference>
<evidence type="ECO:0000256" key="4">
    <source>
        <dbReference type="ARBA" id="ARBA00038467"/>
    </source>
</evidence>
<feature type="compositionally biased region" description="Polar residues" evidence="7">
    <location>
        <begin position="320"/>
        <end position="341"/>
    </location>
</feature>
<feature type="compositionally biased region" description="Polar residues" evidence="7">
    <location>
        <begin position="373"/>
        <end position="386"/>
    </location>
</feature>
<evidence type="ECO:0000313" key="9">
    <source>
        <dbReference type="EMBL" id="GCC21532.1"/>
    </source>
</evidence>
<feature type="domain" description="Myosin tail" evidence="8">
    <location>
        <begin position="1008"/>
        <end position="1280"/>
    </location>
</feature>
<comment type="similarity">
    <text evidence="4">Belongs to the cingulin family.</text>
</comment>